<feature type="region of interest" description="Disordered" evidence="2">
    <location>
        <begin position="314"/>
        <end position="337"/>
    </location>
</feature>
<dbReference type="GO" id="GO:0051082">
    <property type="term" value="F:unfolded protein binding"/>
    <property type="evidence" value="ECO:0007669"/>
    <property type="project" value="TreeGrafter"/>
</dbReference>
<feature type="compositionally biased region" description="Low complexity" evidence="2">
    <location>
        <begin position="542"/>
        <end position="567"/>
    </location>
</feature>
<keyword evidence="5" id="KW-1185">Reference proteome</keyword>
<protein>
    <recommendedName>
        <fullName evidence="3">SYO1-like TPR repeats domain-containing protein</fullName>
    </recommendedName>
</protein>
<name>A0A1Y2ELG7_9BASI</name>
<dbReference type="InterPro" id="IPR016024">
    <property type="entry name" value="ARM-type_fold"/>
</dbReference>
<feature type="domain" description="SYO1-like TPR repeats" evidence="3">
    <location>
        <begin position="577"/>
        <end position="835"/>
    </location>
</feature>
<feature type="compositionally biased region" description="Basic residues" evidence="2">
    <location>
        <begin position="1"/>
        <end position="13"/>
    </location>
</feature>
<accession>A0A1Y2ELG7</accession>
<dbReference type="Proteomes" id="UP000193467">
    <property type="component" value="Unassembled WGS sequence"/>
</dbReference>
<comment type="caution">
    <text evidence="4">The sequence shown here is derived from an EMBL/GenBank/DDBJ whole genome shotgun (WGS) entry which is preliminary data.</text>
</comment>
<dbReference type="Gene3D" id="1.25.10.10">
    <property type="entry name" value="Leucine-rich Repeat Variant"/>
    <property type="match status" value="1"/>
</dbReference>
<organism evidence="4 5">
    <name type="scientific">Leucosporidium creatinivorum</name>
    <dbReference type="NCBI Taxonomy" id="106004"/>
    <lineage>
        <taxon>Eukaryota</taxon>
        <taxon>Fungi</taxon>
        <taxon>Dikarya</taxon>
        <taxon>Basidiomycota</taxon>
        <taxon>Pucciniomycotina</taxon>
        <taxon>Microbotryomycetes</taxon>
        <taxon>Leucosporidiales</taxon>
        <taxon>Leucosporidium</taxon>
    </lineage>
</organism>
<sequence>MPKAPRHRKRVRTARLQASAAPLQPQDSNQAQTSNESPTPSQQHQQQQGKKVGKKEAEVTNLLDKLRSDKPDERIWASAALSNILLTLPPVTLRLLLSKNLIGLLIERLTDAEESVAVEALGALRNLAVTSPSSIVSEMHNKRLLLPLMSTHVPLLVPRVHEMLLPPAEPLKPTLPATAEQRKQVDIQNAKNEQRRRMFWDWSENVFMLLWCLAESTTKILGSLNAHADKIVEFALAYLDEGALGLSALGEENGMDVEGKKSKKGKKADEAKRERVPLFVAVSAAQTLHAFLSSNPTSHLLLLQSPLLPSLTSILTTSTPPTQKTARTDSHAASDPASDAEDWLQLRVLAFGILLELTKAGGKGLGRDEMRETLKESQGLLLSLVATDLNAVAAASVQTHSEMDPKLVEAPSAASTAQAIKLASIERQLSTLQLSLEILGEWCATLDAEGLGSMDEDDEDWGGIAVDGEGDVEMGMDEDDDVPADGVFRKQLPKEEEDGMMAGEEEEPVVELSSSALSLFADLPLQLLKLAHPTPLSFLRQPTDTTPTTAPSTLLPTSDATSSTPSSTADLPALLTPIADILTTLHVRSLECLNNLYITLSRASSSESVSSFLSSEKQQSDLQQVWEATLGLVQGAAEGAKSVESGKEGDVEEVEQRKMEVVGAGVGAAWGMARIGLGEEGKLIVGPSTTPFLITMFSHPYATLATPAGEAVRVRIAGALGWIGRREDVSAEENESIGLFLLSLLPNGKTPSPLSPTPEVLLQAIDSLIDLYSDEEAPYDVPVFREKGFLQRLDASVAGVRAAAKKLDRKKFPELRSRADGALENLTGFVQYRKEVARY</sequence>
<dbReference type="InterPro" id="IPR057990">
    <property type="entry name" value="TPR_SYO1"/>
</dbReference>
<dbReference type="AlphaFoldDB" id="A0A1Y2ELG7"/>
<dbReference type="FunCoup" id="A0A1Y2ELG7">
    <property type="interactions" value="67"/>
</dbReference>
<comment type="similarity">
    <text evidence="1">Belongs to the nuclear import and ribosome assembly adapter family.</text>
</comment>
<dbReference type="SUPFAM" id="SSF48371">
    <property type="entry name" value="ARM repeat"/>
    <property type="match status" value="1"/>
</dbReference>
<feature type="region of interest" description="Disordered" evidence="2">
    <location>
        <begin position="1"/>
        <end position="56"/>
    </location>
</feature>
<evidence type="ECO:0000313" key="5">
    <source>
        <dbReference type="Proteomes" id="UP000193467"/>
    </source>
</evidence>
<dbReference type="GO" id="GO:0006606">
    <property type="term" value="P:protein import into nucleus"/>
    <property type="evidence" value="ECO:0007669"/>
    <property type="project" value="TreeGrafter"/>
</dbReference>
<reference evidence="4 5" key="1">
    <citation type="submission" date="2016-07" db="EMBL/GenBank/DDBJ databases">
        <title>Pervasive Adenine N6-methylation of Active Genes in Fungi.</title>
        <authorList>
            <consortium name="DOE Joint Genome Institute"/>
            <person name="Mondo S.J."/>
            <person name="Dannebaum R.O."/>
            <person name="Kuo R.C."/>
            <person name="Labutti K."/>
            <person name="Haridas S."/>
            <person name="Kuo A."/>
            <person name="Salamov A."/>
            <person name="Ahrendt S.R."/>
            <person name="Lipzen A."/>
            <person name="Sullivan W."/>
            <person name="Andreopoulos W.B."/>
            <person name="Clum A."/>
            <person name="Lindquist E."/>
            <person name="Daum C."/>
            <person name="Ramamoorthy G.K."/>
            <person name="Gryganskyi A."/>
            <person name="Culley D."/>
            <person name="Magnuson J.K."/>
            <person name="James T.Y."/>
            <person name="O'Malley M.A."/>
            <person name="Stajich J.E."/>
            <person name="Spatafora J.W."/>
            <person name="Visel A."/>
            <person name="Grigoriev I.V."/>
        </authorList>
    </citation>
    <scope>NUCLEOTIDE SEQUENCE [LARGE SCALE GENOMIC DNA]</scope>
    <source>
        <strain evidence="4 5">62-1032</strain>
    </source>
</reference>
<dbReference type="STRING" id="106004.A0A1Y2ELG7"/>
<dbReference type="InterPro" id="IPR052616">
    <property type="entry name" value="SYO1-like"/>
</dbReference>
<dbReference type="OrthoDB" id="288703at2759"/>
<evidence type="ECO:0000256" key="2">
    <source>
        <dbReference type="SAM" id="MobiDB-lite"/>
    </source>
</evidence>
<feature type="compositionally biased region" description="Polar residues" evidence="2">
    <location>
        <begin position="25"/>
        <end position="41"/>
    </location>
</feature>
<gene>
    <name evidence="4" type="ORF">BCR35DRAFT_307647</name>
</gene>
<evidence type="ECO:0000313" key="4">
    <source>
        <dbReference type="EMBL" id="ORY72381.1"/>
    </source>
</evidence>
<evidence type="ECO:0000256" key="1">
    <source>
        <dbReference type="ARBA" id="ARBA00049983"/>
    </source>
</evidence>
<dbReference type="EMBL" id="MCGR01000052">
    <property type="protein sequence ID" value="ORY72381.1"/>
    <property type="molecule type" value="Genomic_DNA"/>
</dbReference>
<dbReference type="InParanoid" id="A0A1Y2ELG7"/>
<dbReference type="PANTHER" id="PTHR13347:SF1">
    <property type="entry name" value="HEAT REPEAT-CONTAINING PROTEIN 3"/>
    <property type="match status" value="1"/>
</dbReference>
<proteinExistence type="inferred from homology"/>
<feature type="region of interest" description="Disordered" evidence="2">
    <location>
        <begin position="539"/>
        <end position="567"/>
    </location>
</feature>
<dbReference type="InterPro" id="IPR011989">
    <property type="entry name" value="ARM-like"/>
</dbReference>
<dbReference type="GO" id="GO:0042273">
    <property type="term" value="P:ribosomal large subunit biogenesis"/>
    <property type="evidence" value="ECO:0007669"/>
    <property type="project" value="TreeGrafter"/>
</dbReference>
<dbReference type="PANTHER" id="PTHR13347">
    <property type="entry name" value="HEAT REPEAT-CONTAINING PROTEIN 3"/>
    <property type="match status" value="1"/>
</dbReference>
<evidence type="ECO:0000259" key="3">
    <source>
        <dbReference type="Pfam" id="PF25567"/>
    </source>
</evidence>
<dbReference type="Pfam" id="PF25567">
    <property type="entry name" value="TPR_SYO1"/>
    <property type="match status" value="1"/>
</dbReference>